<evidence type="ECO:0000256" key="3">
    <source>
        <dbReference type="ARBA" id="ARBA00022692"/>
    </source>
</evidence>
<proteinExistence type="inferred from homology"/>
<evidence type="ECO:0000313" key="7">
    <source>
        <dbReference type="EMBL" id="KAJ7956338.1"/>
    </source>
</evidence>
<evidence type="ECO:0000256" key="2">
    <source>
        <dbReference type="ARBA" id="ARBA00005982"/>
    </source>
</evidence>
<dbReference type="PANTHER" id="PTHR11654">
    <property type="entry name" value="OLIGOPEPTIDE TRANSPORTER-RELATED"/>
    <property type="match status" value="1"/>
</dbReference>
<dbReference type="Gene3D" id="1.20.1250.20">
    <property type="entry name" value="MFS general substrate transporter like domains"/>
    <property type="match status" value="1"/>
</dbReference>
<dbReference type="Pfam" id="PF00854">
    <property type="entry name" value="PTR2"/>
    <property type="match status" value="1"/>
</dbReference>
<dbReference type="InterPro" id="IPR000109">
    <property type="entry name" value="POT_fam"/>
</dbReference>
<feature type="transmembrane region" description="Helical" evidence="6">
    <location>
        <begin position="97"/>
        <end position="118"/>
    </location>
</feature>
<gene>
    <name evidence="7" type="ORF">O6P43_022798</name>
</gene>
<accession>A0AAD7PI03</accession>
<evidence type="ECO:0000256" key="4">
    <source>
        <dbReference type="ARBA" id="ARBA00022989"/>
    </source>
</evidence>
<keyword evidence="5 6" id="KW-0472">Membrane</keyword>
<dbReference type="GO" id="GO:0022857">
    <property type="term" value="F:transmembrane transporter activity"/>
    <property type="evidence" value="ECO:0007669"/>
    <property type="project" value="InterPro"/>
</dbReference>
<keyword evidence="8" id="KW-1185">Reference proteome</keyword>
<comment type="subcellular location">
    <subcellularLocation>
        <location evidence="1">Membrane</location>
        <topology evidence="1">Multi-pass membrane protein</topology>
    </subcellularLocation>
</comment>
<comment type="caution">
    <text evidence="7">The sequence shown here is derived from an EMBL/GenBank/DDBJ whole genome shotgun (WGS) entry which is preliminary data.</text>
</comment>
<keyword evidence="4 6" id="KW-1133">Transmembrane helix</keyword>
<dbReference type="SUPFAM" id="SSF103473">
    <property type="entry name" value="MFS general substrate transporter"/>
    <property type="match status" value="1"/>
</dbReference>
<evidence type="ECO:0000256" key="6">
    <source>
        <dbReference type="SAM" id="Phobius"/>
    </source>
</evidence>
<dbReference type="Proteomes" id="UP001163823">
    <property type="component" value="Chromosome 9"/>
</dbReference>
<feature type="transmembrane region" description="Helical" evidence="6">
    <location>
        <begin position="68"/>
        <end position="91"/>
    </location>
</feature>
<dbReference type="AlphaFoldDB" id="A0AAD7PI03"/>
<evidence type="ECO:0000256" key="5">
    <source>
        <dbReference type="ARBA" id="ARBA00023136"/>
    </source>
</evidence>
<dbReference type="GO" id="GO:0016020">
    <property type="term" value="C:membrane"/>
    <property type="evidence" value="ECO:0007669"/>
    <property type="project" value="UniProtKB-SubCell"/>
</dbReference>
<dbReference type="KEGG" id="qsa:O6P43_022798"/>
<dbReference type="EMBL" id="JARAOO010000009">
    <property type="protein sequence ID" value="KAJ7956338.1"/>
    <property type="molecule type" value="Genomic_DNA"/>
</dbReference>
<evidence type="ECO:0000313" key="8">
    <source>
        <dbReference type="Proteomes" id="UP001163823"/>
    </source>
</evidence>
<organism evidence="7 8">
    <name type="scientific">Quillaja saponaria</name>
    <name type="common">Soap bark tree</name>
    <dbReference type="NCBI Taxonomy" id="32244"/>
    <lineage>
        <taxon>Eukaryota</taxon>
        <taxon>Viridiplantae</taxon>
        <taxon>Streptophyta</taxon>
        <taxon>Embryophyta</taxon>
        <taxon>Tracheophyta</taxon>
        <taxon>Spermatophyta</taxon>
        <taxon>Magnoliopsida</taxon>
        <taxon>eudicotyledons</taxon>
        <taxon>Gunneridae</taxon>
        <taxon>Pentapetalae</taxon>
        <taxon>rosids</taxon>
        <taxon>fabids</taxon>
        <taxon>Fabales</taxon>
        <taxon>Quillajaceae</taxon>
        <taxon>Quillaja</taxon>
    </lineage>
</organism>
<evidence type="ECO:0000256" key="1">
    <source>
        <dbReference type="ARBA" id="ARBA00004141"/>
    </source>
</evidence>
<dbReference type="InterPro" id="IPR036259">
    <property type="entry name" value="MFS_trans_sf"/>
</dbReference>
<feature type="transmembrane region" description="Helical" evidence="6">
    <location>
        <begin position="26"/>
        <end position="47"/>
    </location>
</feature>
<protein>
    <submittedName>
        <fullName evidence="7">Protein NRT1/ PTR FAMILY 4.6-like</fullName>
    </submittedName>
</protein>
<reference evidence="7" key="1">
    <citation type="journal article" date="2023" name="Science">
        <title>Elucidation of the pathway for biosynthesis of saponin adjuvants from the soapbark tree.</title>
        <authorList>
            <person name="Reed J."/>
            <person name="Orme A."/>
            <person name="El-Demerdash A."/>
            <person name="Owen C."/>
            <person name="Martin L.B.B."/>
            <person name="Misra R.C."/>
            <person name="Kikuchi S."/>
            <person name="Rejzek M."/>
            <person name="Martin A.C."/>
            <person name="Harkess A."/>
            <person name="Leebens-Mack J."/>
            <person name="Louveau T."/>
            <person name="Stephenson M.J."/>
            <person name="Osbourn A."/>
        </authorList>
    </citation>
    <scope>NUCLEOTIDE SEQUENCE</scope>
    <source>
        <strain evidence="7">S10</strain>
    </source>
</reference>
<keyword evidence="3 6" id="KW-0812">Transmembrane</keyword>
<sequence>MISLKPPACVIMNKYSPCPKFSRGDAIMLFAGLYLVALGVGGIKGSLPPHGAGQFDEATSQGRKQRSAFFNYFVFCLSYGALIAVTIVVWIEDNKGGQWGFAISTGTILISIPVFLIGSSTYRTKIPKGSPITTVFKYMQLE</sequence>
<comment type="similarity">
    <text evidence="2">Belongs to the major facilitator superfamily. Proton-dependent oligopeptide transporter (POT/PTR) (TC 2.A.17) family.</text>
</comment>
<name>A0AAD7PI03_QUISA</name>